<organism evidence="2 3">
    <name type="scientific">Tremella mesenterica</name>
    <name type="common">Jelly fungus</name>
    <dbReference type="NCBI Taxonomy" id="5217"/>
    <lineage>
        <taxon>Eukaryota</taxon>
        <taxon>Fungi</taxon>
        <taxon>Dikarya</taxon>
        <taxon>Basidiomycota</taxon>
        <taxon>Agaricomycotina</taxon>
        <taxon>Tremellomycetes</taxon>
        <taxon>Tremellales</taxon>
        <taxon>Tremellaceae</taxon>
        <taxon>Tremella</taxon>
    </lineage>
</organism>
<dbReference type="VEuPathDB" id="FungiDB:TREMEDRAFT_74521"/>
<dbReference type="EMBL" id="SDIL01000019">
    <property type="protein sequence ID" value="RXK40365.1"/>
    <property type="molecule type" value="Genomic_DNA"/>
</dbReference>
<dbReference type="InParanoid" id="A0A4Q1BQY3"/>
<dbReference type="PANTHER" id="PTHR28013">
    <property type="entry name" value="PROTEIN DCV1-RELATED"/>
    <property type="match status" value="1"/>
</dbReference>
<reference evidence="2 3" key="1">
    <citation type="submission" date="2016-06" db="EMBL/GenBank/DDBJ databases">
        <title>Evolution of pathogenesis and genome organization in the Tremellales.</title>
        <authorList>
            <person name="Cuomo C."/>
            <person name="Litvintseva A."/>
            <person name="Heitman J."/>
            <person name="Chen Y."/>
            <person name="Sun S."/>
            <person name="Springer D."/>
            <person name="Dromer F."/>
            <person name="Young S."/>
            <person name="Zeng Q."/>
            <person name="Chapman S."/>
            <person name="Gujja S."/>
            <person name="Saif S."/>
            <person name="Birren B."/>
        </authorList>
    </citation>
    <scope>NUCLEOTIDE SEQUENCE [LARGE SCALE GENOMIC DNA]</scope>
    <source>
        <strain evidence="2 3">ATCC 28783</strain>
    </source>
</reference>
<keyword evidence="1" id="KW-0812">Transmembrane</keyword>
<dbReference type="GO" id="GO:0032153">
    <property type="term" value="C:cell division site"/>
    <property type="evidence" value="ECO:0007669"/>
    <property type="project" value="TreeGrafter"/>
</dbReference>
<dbReference type="PANTHER" id="PTHR28013:SF4">
    <property type="entry name" value="MARVEL DOMAIN-CONTAINING PROTEIN"/>
    <property type="match status" value="1"/>
</dbReference>
<sequence>MLAPAAFPSLFLTLSGFILLLLVTLSVPIIKTIYLLHVESALGATVANAGVLGFCYPGGSASFAGIHYSTTAHCTNPKVAYELDPTFLGYSVGSDVGKDVSRGLAGSLILNAVACGLAGLSLFWAFFAWFCSSRILEIITFLSLLLSALIAWLSWALDLAIVLVFRHRVNHDTNGAFSGHIGNAVWLALAGAVALTFALCAAGCGCFGRYSSRYADAPPPPAKYGRRYPWQRSAPMARGTY</sequence>
<keyword evidence="1" id="KW-0472">Membrane</keyword>
<dbReference type="AlphaFoldDB" id="A0A4Q1BQY3"/>
<dbReference type="OrthoDB" id="3881at2759"/>
<dbReference type="GO" id="GO:0035838">
    <property type="term" value="C:growing cell tip"/>
    <property type="evidence" value="ECO:0007669"/>
    <property type="project" value="TreeGrafter"/>
</dbReference>
<gene>
    <name evidence="2" type="ORF">M231_02348</name>
</gene>
<feature type="transmembrane region" description="Helical" evidence="1">
    <location>
        <begin position="138"/>
        <end position="165"/>
    </location>
</feature>
<comment type="caution">
    <text evidence="2">The sequence shown here is derived from an EMBL/GenBank/DDBJ whole genome shotgun (WGS) entry which is preliminary data.</text>
</comment>
<keyword evidence="1" id="KW-1133">Transmembrane helix</keyword>
<dbReference type="Proteomes" id="UP000289152">
    <property type="component" value="Unassembled WGS sequence"/>
</dbReference>
<name>A0A4Q1BQY3_TREME</name>
<evidence type="ECO:0008006" key="4">
    <source>
        <dbReference type="Google" id="ProtNLM"/>
    </source>
</evidence>
<feature type="transmembrane region" description="Helical" evidence="1">
    <location>
        <begin position="108"/>
        <end position="131"/>
    </location>
</feature>
<evidence type="ECO:0000313" key="2">
    <source>
        <dbReference type="EMBL" id="RXK40365.1"/>
    </source>
</evidence>
<accession>A0A4Q1BQY3</accession>
<dbReference type="Pfam" id="PF06687">
    <property type="entry name" value="SUR7"/>
    <property type="match status" value="1"/>
</dbReference>
<evidence type="ECO:0000256" key="1">
    <source>
        <dbReference type="SAM" id="Phobius"/>
    </source>
</evidence>
<dbReference type="InterPro" id="IPR051380">
    <property type="entry name" value="pH-response_reg_palI/RIM9"/>
</dbReference>
<feature type="transmembrane region" description="Helical" evidence="1">
    <location>
        <begin position="185"/>
        <end position="207"/>
    </location>
</feature>
<protein>
    <recommendedName>
        <fullName evidence="4">Pali-domain-containing protein</fullName>
    </recommendedName>
</protein>
<dbReference type="GO" id="GO:0005886">
    <property type="term" value="C:plasma membrane"/>
    <property type="evidence" value="ECO:0007669"/>
    <property type="project" value="InterPro"/>
</dbReference>
<keyword evidence="3" id="KW-1185">Reference proteome</keyword>
<evidence type="ECO:0000313" key="3">
    <source>
        <dbReference type="Proteomes" id="UP000289152"/>
    </source>
</evidence>
<proteinExistence type="predicted"/>
<dbReference type="InterPro" id="IPR009571">
    <property type="entry name" value="SUR7/Rim9-like_fungi"/>
</dbReference>